<proteinExistence type="predicted"/>
<dbReference type="InterPro" id="IPR019734">
    <property type="entry name" value="TPR_rpt"/>
</dbReference>
<dbReference type="PANTHER" id="PTHR44858">
    <property type="entry name" value="TETRATRICOPEPTIDE REPEAT PROTEIN 6"/>
    <property type="match status" value="1"/>
</dbReference>
<keyword evidence="5" id="KW-1185">Reference proteome</keyword>
<dbReference type="EMBL" id="CP101751">
    <property type="protein sequence ID" value="UUC44041.1"/>
    <property type="molecule type" value="Genomic_DNA"/>
</dbReference>
<dbReference type="RefSeq" id="WP_256549710.1">
    <property type="nucleotide sequence ID" value="NZ_CP101751.1"/>
</dbReference>
<evidence type="ECO:0000256" key="3">
    <source>
        <dbReference type="PROSITE-ProRule" id="PRU00339"/>
    </source>
</evidence>
<reference evidence="4" key="1">
    <citation type="submission" date="2022-07" db="EMBL/GenBank/DDBJ databases">
        <title>Isolation, identification, and degradation of a PFOSA degrading strain from sewage treatment plant.</title>
        <authorList>
            <person name="Zhang L."/>
            <person name="Huo Y."/>
        </authorList>
    </citation>
    <scope>NUCLEOTIDE SEQUENCE</scope>
    <source>
        <strain evidence="4">C1</strain>
    </source>
</reference>
<feature type="repeat" description="TPR" evidence="3">
    <location>
        <begin position="93"/>
        <end position="126"/>
    </location>
</feature>
<name>A0ABY5IMI1_9FLAO</name>
<dbReference type="SUPFAM" id="SSF48452">
    <property type="entry name" value="TPR-like"/>
    <property type="match status" value="1"/>
</dbReference>
<gene>
    <name evidence="4" type="ORF">NOX80_10395</name>
</gene>
<dbReference type="InterPro" id="IPR011990">
    <property type="entry name" value="TPR-like_helical_dom_sf"/>
</dbReference>
<protein>
    <submittedName>
        <fullName evidence="4">Tetratricopeptide repeat protein</fullName>
    </submittedName>
</protein>
<dbReference type="PANTHER" id="PTHR44858:SF1">
    <property type="entry name" value="UDP-N-ACETYLGLUCOSAMINE--PEPTIDE N-ACETYLGLUCOSAMINYLTRANSFERASE SPINDLY-RELATED"/>
    <property type="match status" value="1"/>
</dbReference>
<evidence type="ECO:0000256" key="1">
    <source>
        <dbReference type="ARBA" id="ARBA00022737"/>
    </source>
</evidence>
<evidence type="ECO:0000313" key="5">
    <source>
        <dbReference type="Proteomes" id="UP001059844"/>
    </source>
</evidence>
<dbReference type="Proteomes" id="UP001059844">
    <property type="component" value="Chromosome"/>
</dbReference>
<evidence type="ECO:0000256" key="2">
    <source>
        <dbReference type="ARBA" id="ARBA00022803"/>
    </source>
</evidence>
<keyword evidence="1" id="KW-0677">Repeat</keyword>
<keyword evidence="2 3" id="KW-0802">TPR repeat</keyword>
<dbReference type="Pfam" id="PF13432">
    <property type="entry name" value="TPR_16"/>
    <property type="match status" value="1"/>
</dbReference>
<accession>A0ABY5IMI1</accession>
<dbReference type="InterPro" id="IPR050498">
    <property type="entry name" value="Ycf3"/>
</dbReference>
<feature type="repeat" description="TPR" evidence="3">
    <location>
        <begin position="127"/>
        <end position="160"/>
    </location>
</feature>
<organism evidence="4 5">
    <name type="scientific">Flavobacterium cerinum</name>
    <dbReference type="NCBI Taxonomy" id="2502784"/>
    <lineage>
        <taxon>Bacteria</taxon>
        <taxon>Pseudomonadati</taxon>
        <taxon>Bacteroidota</taxon>
        <taxon>Flavobacteriia</taxon>
        <taxon>Flavobacteriales</taxon>
        <taxon>Flavobacteriaceae</taxon>
        <taxon>Flavobacterium</taxon>
    </lineage>
</organism>
<sequence length="353" mass="41718">MKFVFFLFGMLFTLNTFSQTPNEQARAKAKEAIKLMDNGEIDKSITLLEECQKIDPKDFIYSYEIAYAHMQKKDYEKAIAILNKTKKYQNINSQVYQMSGNCYSYLNQPEKAIKEYDAGLKIFPNSGNLHLEKGNVFLIQKKYDEAYSNYIKGVESDPMYSSNYYRLAQLLSDSNQKLSGLIYGEIFMNLERTTKRTLEVSKLLYKTYQDAITITNDSTKIDFCQIIITTNELENGKFKMPFCGIFGKNFMLAMTNEKEINLKSLAKMRSAFLQYYFKEDYKDYPNVLFDYHKKLQDHNLMESYTYYLLQMGNPEEFKKWQEQNQKQFQTFKDWYTDPENYLTITQTNAYLPD</sequence>
<dbReference type="Gene3D" id="1.25.40.10">
    <property type="entry name" value="Tetratricopeptide repeat domain"/>
    <property type="match status" value="1"/>
</dbReference>
<dbReference type="SMART" id="SM00028">
    <property type="entry name" value="TPR"/>
    <property type="match status" value="4"/>
</dbReference>
<dbReference type="PROSITE" id="PS50005">
    <property type="entry name" value="TPR"/>
    <property type="match status" value="2"/>
</dbReference>
<dbReference type="Pfam" id="PF13181">
    <property type="entry name" value="TPR_8"/>
    <property type="match status" value="1"/>
</dbReference>
<evidence type="ECO:0000313" key="4">
    <source>
        <dbReference type="EMBL" id="UUC44041.1"/>
    </source>
</evidence>